<organism evidence="8 9">
    <name type="scientific">Sphaerochaeta halotolerans</name>
    <dbReference type="NCBI Taxonomy" id="2293840"/>
    <lineage>
        <taxon>Bacteria</taxon>
        <taxon>Pseudomonadati</taxon>
        <taxon>Spirochaetota</taxon>
        <taxon>Spirochaetia</taxon>
        <taxon>Spirochaetales</taxon>
        <taxon>Sphaerochaetaceae</taxon>
        <taxon>Sphaerochaeta</taxon>
    </lineage>
</organism>
<comment type="caution">
    <text evidence="8">The sequence shown here is derived from an EMBL/GenBank/DDBJ whole genome shotgun (WGS) entry which is preliminary data.</text>
</comment>
<feature type="transmembrane region" description="Helical" evidence="6">
    <location>
        <begin position="29"/>
        <end position="52"/>
    </location>
</feature>
<dbReference type="AlphaFoldDB" id="A0A372MH36"/>
<feature type="transmembrane region" description="Helical" evidence="6">
    <location>
        <begin position="519"/>
        <end position="537"/>
    </location>
</feature>
<evidence type="ECO:0000256" key="5">
    <source>
        <dbReference type="ARBA" id="ARBA00023136"/>
    </source>
</evidence>
<feature type="transmembrane region" description="Helical" evidence="6">
    <location>
        <begin position="193"/>
        <end position="212"/>
    </location>
</feature>
<name>A0A372MH36_9SPIR</name>
<gene>
    <name evidence="8" type="ORF">DYP60_07880</name>
</gene>
<keyword evidence="2" id="KW-1003">Cell membrane</keyword>
<keyword evidence="9" id="KW-1185">Reference proteome</keyword>
<reference evidence="9" key="1">
    <citation type="submission" date="2018-08" db="EMBL/GenBank/DDBJ databases">
        <authorList>
            <person name="Grouzdev D.S."/>
            <person name="Krutkina M.S."/>
        </authorList>
    </citation>
    <scope>NUCLEOTIDE SEQUENCE [LARGE SCALE GENOMIC DNA]</scope>
    <source>
        <strain evidence="9">4-11</strain>
    </source>
</reference>
<evidence type="ECO:0000256" key="1">
    <source>
        <dbReference type="ARBA" id="ARBA00004651"/>
    </source>
</evidence>
<dbReference type="PANTHER" id="PTHR43478">
    <property type="entry name" value="NA+/H+ ANTIPORTER-RELATED"/>
    <property type="match status" value="1"/>
</dbReference>
<dbReference type="RefSeq" id="WP_117330460.1">
    <property type="nucleotide sequence ID" value="NZ_QUWK01000007.1"/>
</dbReference>
<dbReference type="PANTHER" id="PTHR43478:SF1">
    <property type="entry name" value="NA+_H+ ANTIPORTER NHAC-LIKE C-TERMINAL DOMAIN-CONTAINING PROTEIN"/>
    <property type="match status" value="1"/>
</dbReference>
<feature type="transmembrane region" description="Helical" evidence="6">
    <location>
        <begin position="64"/>
        <end position="83"/>
    </location>
</feature>
<protein>
    <submittedName>
        <fullName evidence="8">Na+/H+ antiporter NhaC family protein</fullName>
    </submittedName>
</protein>
<feature type="transmembrane region" description="Helical" evidence="6">
    <location>
        <begin position="152"/>
        <end position="173"/>
    </location>
</feature>
<dbReference type="GO" id="GO:0005886">
    <property type="term" value="C:plasma membrane"/>
    <property type="evidence" value="ECO:0007669"/>
    <property type="project" value="UniProtKB-SubCell"/>
</dbReference>
<evidence type="ECO:0000256" key="3">
    <source>
        <dbReference type="ARBA" id="ARBA00022692"/>
    </source>
</evidence>
<feature type="transmembrane region" description="Helical" evidence="6">
    <location>
        <begin position="417"/>
        <end position="437"/>
    </location>
</feature>
<comment type="subcellular location">
    <subcellularLocation>
        <location evidence="1">Cell membrane</location>
        <topology evidence="1">Multi-pass membrane protein</topology>
    </subcellularLocation>
</comment>
<dbReference type="Proteomes" id="UP000264002">
    <property type="component" value="Unassembled WGS sequence"/>
</dbReference>
<reference evidence="8 9" key="2">
    <citation type="submission" date="2018-09" db="EMBL/GenBank/DDBJ databases">
        <title>Genome of Sphaerochaeta halotolerans strain 4-11.</title>
        <authorList>
            <person name="Nazina T.N."/>
            <person name="Sokolova D.S."/>
        </authorList>
    </citation>
    <scope>NUCLEOTIDE SEQUENCE [LARGE SCALE GENOMIC DNA]</scope>
    <source>
        <strain evidence="8 9">4-11</strain>
    </source>
</reference>
<sequence length="539" mass="56547">MTSFGIWGLIPPVLTITLAFITKDVMVSLFLGIFSGALIVAGGNPLVAIINLTDMVAGSLNDGWNIRIFLFCALLGGLVGMLSKTGSAHAFGRWAADKLHTQKTSLLMTWFCGLLIFIDDYFNSLAVGTVMRPITDKNKVSRAQLAYILDSTAAPVCILVPISSWVITVMSIVKGSEGFDALGVSEFSFFIRSVPYNLYALLTIIMVLVIILSGRNFGPMAKSIAYAQETGNLYNEKYGPAPGEIDIDGDVNADKAKPLDMLFPIIVLIVSAVILFPVTTYLSSIDGETITSVGAAAASMSLGDAFNNTDASMALFYAVIFTLVITYIYYTVRKLFTIKEASGAITDGIKSMVPALIILTMAWTIGTVIKNSPADGGLGLAAYLSDAVVGGGFPIALVPVIAFALSALISFSTGTSWGTFAIMIPIVMPIAVGLAQAKGLADAGLLNAAMISVSAVLGGSVFGDHASPISDTTILSSTGAGCPHLEHVATQMPYAITTAVCALVGFFVGGIFLNVLAAWIVTLACFAAAMVFLPKILNN</sequence>
<accession>A0A372MH36</accession>
<feature type="transmembrane region" description="Helical" evidence="6">
    <location>
        <begin position="311"/>
        <end position="330"/>
    </location>
</feature>
<evidence type="ECO:0000259" key="7">
    <source>
        <dbReference type="Pfam" id="PF03553"/>
    </source>
</evidence>
<feature type="domain" description="Na+/H+ antiporter NhaC-like C-terminal" evidence="7">
    <location>
        <begin position="156"/>
        <end position="510"/>
    </location>
</feature>
<keyword evidence="5 6" id="KW-0472">Membrane</keyword>
<evidence type="ECO:0000256" key="2">
    <source>
        <dbReference type="ARBA" id="ARBA00022475"/>
    </source>
</evidence>
<dbReference type="InterPro" id="IPR018461">
    <property type="entry name" value="Na/H_Antiport_NhaC-like_C"/>
</dbReference>
<feature type="transmembrane region" description="Helical" evidence="6">
    <location>
        <begin position="381"/>
        <end position="405"/>
    </location>
</feature>
<feature type="transmembrane region" description="Helical" evidence="6">
    <location>
        <begin position="494"/>
        <end position="513"/>
    </location>
</feature>
<dbReference type="EMBL" id="QUWK01000007">
    <property type="protein sequence ID" value="RFU94763.1"/>
    <property type="molecule type" value="Genomic_DNA"/>
</dbReference>
<keyword evidence="3 6" id="KW-0812">Transmembrane</keyword>
<feature type="transmembrane region" description="Helical" evidence="6">
    <location>
        <begin position="262"/>
        <end position="282"/>
    </location>
</feature>
<dbReference type="Pfam" id="PF03553">
    <property type="entry name" value="Na_H_antiporter"/>
    <property type="match status" value="1"/>
</dbReference>
<proteinExistence type="predicted"/>
<evidence type="ECO:0000256" key="4">
    <source>
        <dbReference type="ARBA" id="ARBA00022989"/>
    </source>
</evidence>
<evidence type="ECO:0000313" key="9">
    <source>
        <dbReference type="Proteomes" id="UP000264002"/>
    </source>
</evidence>
<evidence type="ECO:0000256" key="6">
    <source>
        <dbReference type="SAM" id="Phobius"/>
    </source>
</evidence>
<keyword evidence="4 6" id="KW-1133">Transmembrane helix</keyword>
<evidence type="ECO:0000313" key="8">
    <source>
        <dbReference type="EMBL" id="RFU94763.1"/>
    </source>
</evidence>
<feature type="transmembrane region" description="Helical" evidence="6">
    <location>
        <begin position="351"/>
        <end position="369"/>
    </location>
</feature>
<feature type="transmembrane region" description="Helical" evidence="6">
    <location>
        <begin position="107"/>
        <end position="131"/>
    </location>
</feature>